<organism evidence="1">
    <name type="scientific">marine sediment metagenome</name>
    <dbReference type="NCBI Taxonomy" id="412755"/>
    <lineage>
        <taxon>unclassified sequences</taxon>
        <taxon>metagenomes</taxon>
        <taxon>ecological metagenomes</taxon>
    </lineage>
</organism>
<sequence length="91" mass="9731">MLFLGDMGASIIICRNNNAAWLMGNIFIAVCTADGSDPIGIYIPVKKPISVPIIVLALAKALLLLKNDTIKNTIAELAKTDRSITPDSFNS</sequence>
<dbReference type="AlphaFoldDB" id="X1G6B0"/>
<feature type="non-terminal residue" evidence="1">
    <location>
        <position position="91"/>
    </location>
</feature>
<name>X1G6B0_9ZZZZ</name>
<comment type="caution">
    <text evidence="1">The sequence shown here is derived from an EMBL/GenBank/DDBJ whole genome shotgun (WGS) entry which is preliminary data.</text>
</comment>
<dbReference type="EMBL" id="BARU01009444">
    <property type="protein sequence ID" value="GAH37084.1"/>
    <property type="molecule type" value="Genomic_DNA"/>
</dbReference>
<reference evidence="1" key="1">
    <citation type="journal article" date="2014" name="Front. Microbiol.">
        <title>High frequency of phylogenetically diverse reductive dehalogenase-homologous genes in deep subseafloor sedimentary metagenomes.</title>
        <authorList>
            <person name="Kawai M."/>
            <person name="Futagami T."/>
            <person name="Toyoda A."/>
            <person name="Takaki Y."/>
            <person name="Nishi S."/>
            <person name="Hori S."/>
            <person name="Arai W."/>
            <person name="Tsubouchi T."/>
            <person name="Morono Y."/>
            <person name="Uchiyama I."/>
            <person name="Ito T."/>
            <person name="Fujiyama A."/>
            <person name="Inagaki F."/>
            <person name="Takami H."/>
        </authorList>
    </citation>
    <scope>NUCLEOTIDE SEQUENCE</scope>
    <source>
        <strain evidence="1">Expedition CK06-06</strain>
    </source>
</reference>
<gene>
    <name evidence="1" type="ORF">S03H2_18219</name>
</gene>
<protein>
    <submittedName>
        <fullName evidence="1">Uncharacterized protein</fullName>
    </submittedName>
</protein>
<evidence type="ECO:0000313" key="1">
    <source>
        <dbReference type="EMBL" id="GAH37084.1"/>
    </source>
</evidence>
<proteinExistence type="predicted"/>
<accession>X1G6B0</accession>